<gene>
    <name evidence="3" type="ORF">ACFFH4_14875</name>
</gene>
<evidence type="ECO:0000313" key="4">
    <source>
        <dbReference type="Proteomes" id="UP001589833"/>
    </source>
</evidence>
<reference evidence="3 4" key="1">
    <citation type="submission" date="2024-09" db="EMBL/GenBank/DDBJ databases">
        <authorList>
            <person name="Sun Q."/>
            <person name="Mori K."/>
        </authorList>
    </citation>
    <scope>NUCLEOTIDE SEQUENCE [LARGE SCALE GENOMIC DNA]</scope>
    <source>
        <strain evidence="3 4">NCAIM B.02301</strain>
    </source>
</reference>
<organism evidence="3 4">
    <name type="scientific">Halalkalibacter alkalisediminis</name>
    <dbReference type="NCBI Taxonomy" id="935616"/>
    <lineage>
        <taxon>Bacteria</taxon>
        <taxon>Bacillati</taxon>
        <taxon>Bacillota</taxon>
        <taxon>Bacilli</taxon>
        <taxon>Bacillales</taxon>
        <taxon>Bacillaceae</taxon>
        <taxon>Halalkalibacter</taxon>
    </lineage>
</organism>
<name>A0ABV6NJ63_9BACI</name>
<dbReference type="Proteomes" id="UP001589833">
    <property type="component" value="Unassembled WGS sequence"/>
</dbReference>
<evidence type="ECO:0000313" key="3">
    <source>
        <dbReference type="EMBL" id="MFC0560317.1"/>
    </source>
</evidence>
<evidence type="ECO:0000256" key="1">
    <source>
        <dbReference type="SAM" id="MobiDB-lite"/>
    </source>
</evidence>
<sequence length="97" mass="10856">MKKILLTTASAVLSLGILAACGDDGIDEPTLGGEEQDFEQEMEFDESEGTEEFDTDVEAEFDETEEFDTEFDAEMDETEEFDTEFDAETEDTEEDGL</sequence>
<protein>
    <submittedName>
        <fullName evidence="3">Uncharacterized protein</fullName>
    </submittedName>
</protein>
<keyword evidence="2" id="KW-0732">Signal</keyword>
<evidence type="ECO:0000256" key="2">
    <source>
        <dbReference type="SAM" id="SignalP"/>
    </source>
</evidence>
<proteinExistence type="predicted"/>
<dbReference type="RefSeq" id="WP_273847273.1">
    <property type="nucleotide sequence ID" value="NZ_JAQQWT010000024.1"/>
</dbReference>
<feature type="region of interest" description="Disordered" evidence="1">
    <location>
        <begin position="38"/>
        <end position="57"/>
    </location>
</feature>
<feature type="chain" id="PRO_5046751665" evidence="2">
    <location>
        <begin position="20"/>
        <end position="97"/>
    </location>
</feature>
<feature type="signal peptide" evidence="2">
    <location>
        <begin position="1"/>
        <end position="19"/>
    </location>
</feature>
<comment type="caution">
    <text evidence="3">The sequence shown here is derived from an EMBL/GenBank/DDBJ whole genome shotgun (WGS) entry which is preliminary data.</text>
</comment>
<feature type="region of interest" description="Disordered" evidence="1">
    <location>
        <begin position="71"/>
        <end position="97"/>
    </location>
</feature>
<dbReference type="PROSITE" id="PS51257">
    <property type="entry name" value="PROKAR_LIPOPROTEIN"/>
    <property type="match status" value="1"/>
</dbReference>
<accession>A0ABV6NJ63</accession>
<keyword evidence="4" id="KW-1185">Reference proteome</keyword>
<dbReference type="EMBL" id="JBHLTR010000021">
    <property type="protein sequence ID" value="MFC0560317.1"/>
    <property type="molecule type" value="Genomic_DNA"/>
</dbReference>